<organism evidence="1">
    <name type="scientific">Culex pipiens</name>
    <name type="common">House mosquito</name>
    <dbReference type="NCBI Taxonomy" id="7175"/>
    <lineage>
        <taxon>Eukaryota</taxon>
        <taxon>Metazoa</taxon>
        <taxon>Ecdysozoa</taxon>
        <taxon>Arthropoda</taxon>
        <taxon>Hexapoda</taxon>
        <taxon>Insecta</taxon>
        <taxon>Pterygota</taxon>
        <taxon>Neoptera</taxon>
        <taxon>Endopterygota</taxon>
        <taxon>Diptera</taxon>
        <taxon>Nematocera</taxon>
        <taxon>Culicoidea</taxon>
        <taxon>Culicidae</taxon>
        <taxon>Culicinae</taxon>
        <taxon>Culicini</taxon>
        <taxon>Culex</taxon>
        <taxon>Culex</taxon>
    </lineage>
</organism>
<sequence>MTTRDRVEASQVRLPCCYPTKNRVDKQRKTFTRTLDLHLTTIQQQELVEVLQSQQQVNRSALVETGIRQNHIRREVPLADGNRCRRLVLGYTFQYQKLHRYGIVRDARGNYCRRRAFNLHPCAADTGYRYADLLTGQSQHLAQPLRDQICLRPAIKKCSRRVQLSVAVFHRNENRR</sequence>
<protein>
    <submittedName>
        <fullName evidence="1">(northern house mosquito) hypothetical protein</fullName>
    </submittedName>
</protein>
<dbReference type="EMBL" id="HBUE01130498">
    <property type="protein sequence ID" value="CAG6496211.1"/>
    <property type="molecule type" value="Transcribed_RNA"/>
</dbReference>
<evidence type="ECO:0000313" key="1">
    <source>
        <dbReference type="EMBL" id="CAG6496211.1"/>
    </source>
</evidence>
<accession>A0A8D8G621</accession>
<proteinExistence type="predicted"/>
<reference evidence="1" key="1">
    <citation type="submission" date="2021-05" db="EMBL/GenBank/DDBJ databases">
        <authorList>
            <person name="Alioto T."/>
            <person name="Alioto T."/>
            <person name="Gomez Garrido J."/>
        </authorList>
    </citation>
    <scope>NUCLEOTIDE SEQUENCE</scope>
</reference>
<dbReference type="AlphaFoldDB" id="A0A8D8G621"/>
<name>A0A8D8G621_CULPI</name>